<accession>A0ABP9IAW7</accession>
<reference evidence="4" key="1">
    <citation type="journal article" date="2019" name="Int. J. Syst. Evol. Microbiol.">
        <title>The Global Catalogue of Microorganisms (GCM) 10K type strain sequencing project: providing services to taxonomists for standard genome sequencing and annotation.</title>
        <authorList>
            <consortium name="The Broad Institute Genomics Platform"/>
            <consortium name="The Broad Institute Genome Sequencing Center for Infectious Disease"/>
            <person name="Wu L."/>
            <person name="Ma J."/>
        </authorList>
    </citation>
    <scope>NUCLEOTIDE SEQUENCE [LARGE SCALE GENOMIC DNA]</scope>
    <source>
        <strain evidence="4">JCM 17986</strain>
    </source>
</reference>
<keyword evidence="2" id="KW-1133">Transmembrane helix</keyword>
<keyword evidence="2" id="KW-0472">Membrane</keyword>
<name>A0ABP9IAW7_9ACTN</name>
<sequence length="80" mass="8319">MAKCQRTRVRGKGAIMCRNEAVPGSRYCRAHSGSAVAARSQRRRSRAAARNSRGGGGDSCGLFVVGFLTVVPAVVVAALA</sequence>
<dbReference type="EMBL" id="BAABHS010000050">
    <property type="protein sequence ID" value="GAA4993582.1"/>
    <property type="molecule type" value="Genomic_DNA"/>
</dbReference>
<feature type="transmembrane region" description="Helical" evidence="2">
    <location>
        <begin position="60"/>
        <end position="79"/>
    </location>
</feature>
<keyword evidence="4" id="KW-1185">Reference proteome</keyword>
<dbReference type="Proteomes" id="UP001500466">
    <property type="component" value="Unassembled WGS sequence"/>
</dbReference>
<gene>
    <name evidence="3" type="ORF">GCM10023205_77790</name>
</gene>
<evidence type="ECO:0000256" key="2">
    <source>
        <dbReference type="SAM" id="Phobius"/>
    </source>
</evidence>
<evidence type="ECO:0000313" key="4">
    <source>
        <dbReference type="Proteomes" id="UP001500466"/>
    </source>
</evidence>
<feature type="region of interest" description="Disordered" evidence="1">
    <location>
        <begin position="39"/>
        <end position="59"/>
    </location>
</feature>
<keyword evidence="2" id="KW-0812">Transmembrane</keyword>
<comment type="caution">
    <text evidence="3">The sequence shown here is derived from an EMBL/GenBank/DDBJ whole genome shotgun (WGS) entry which is preliminary data.</text>
</comment>
<evidence type="ECO:0000313" key="3">
    <source>
        <dbReference type="EMBL" id="GAA4993582.1"/>
    </source>
</evidence>
<organism evidence="3 4">
    <name type="scientific">Yinghuangia aomiensis</name>
    <dbReference type="NCBI Taxonomy" id="676205"/>
    <lineage>
        <taxon>Bacteria</taxon>
        <taxon>Bacillati</taxon>
        <taxon>Actinomycetota</taxon>
        <taxon>Actinomycetes</taxon>
        <taxon>Kitasatosporales</taxon>
        <taxon>Streptomycetaceae</taxon>
        <taxon>Yinghuangia</taxon>
    </lineage>
</organism>
<evidence type="ECO:0000256" key="1">
    <source>
        <dbReference type="SAM" id="MobiDB-lite"/>
    </source>
</evidence>
<protein>
    <submittedName>
        <fullName evidence="3">Uncharacterized protein</fullName>
    </submittedName>
</protein>
<proteinExistence type="predicted"/>